<keyword evidence="1" id="KW-0808">Transferase</keyword>
<dbReference type="InterPro" id="IPR044855">
    <property type="entry name" value="CoA-Trfase_III_dom3_sf"/>
</dbReference>
<dbReference type="GO" id="GO:0016740">
    <property type="term" value="F:transferase activity"/>
    <property type="evidence" value="ECO:0007669"/>
    <property type="project" value="UniProtKB-KW"/>
</dbReference>
<evidence type="ECO:0000313" key="2">
    <source>
        <dbReference type="Proteomes" id="UP000744769"/>
    </source>
</evidence>
<reference evidence="1" key="1">
    <citation type="submission" date="2020-03" db="EMBL/GenBank/DDBJ databases">
        <title>Draft sequencing of Calidifontibacter sp. DB0510.</title>
        <authorList>
            <person name="Kim D.-U."/>
        </authorList>
    </citation>
    <scope>NUCLEOTIDE SEQUENCE</scope>
    <source>
        <strain evidence="1">DB0510</strain>
    </source>
</reference>
<gene>
    <name evidence="1" type="ORF">G9U51_07315</name>
</gene>
<dbReference type="Gene3D" id="3.40.50.10540">
    <property type="entry name" value="Crotonobetainyl-coa:carnitine coa-transferase, domain 1"/>
    <property type="match status" value="1"/>
</dbReference>
<dbReference type="AlphaFoldDB" id="A0A967B174"/>
<evidence type="ECO:0000313" key="1">
    <source>
        <dbReference type="EMBL" id="NHN55588.1"/>
    </source>
</evidence>
<dbReference type="Gene3D" id="3.30.1540.10">
    <property type="entry name" value="formyl-coa transferase, domain 3"/>
    <property type="match status" value="1"/>
</dbReference>
<dbReference type="InterPro" id="IPR023606">
    <property type="entry name" value="CoA-Trfase_III_dom_1_sf"/>
</dbReference>
<dbReference type="PANTHER" id="PTHR48228">
    <property type="entry name" value="SUCCINYL-COA--D-CITRAMALATE COA-TRANSFERASE"/>
    <property type="match status" value="1"/>
</dbReference>
<organism evidence="1 2">
    <name type="scientific">Metallococcus carri</name>
    <dbReference type="NCBI Taxonomy" id="1656884"/>
    <lineage>
        <taxon>Bacteria</taxon>
        <taxon>Bacillati</taxon>
        <taxon>Actinomycetota</taxon>
        <taxon>Actinomycetes</taxon>
        <taxon>Micrococcales</taxon>
        <taxon>Dermacoccaceae</taxon>
        <taxon>Metallococcus</taxon>
    </lineage>
</organism>
<keyword evidence="2" id="KW-1185">Reference proteome</keyword>
<dbReference type="Pfam" id="PF02515">
    <property type="entry name" value="CoA_transf_3"/>
    <property type="match status" value="1"/>
</dbReference>
<dbReference type="RefSeq" id="WP_166195389.1">
    <property type="nucleotide sequence ID" value="NZ_JAAOIV010000004.1"/>
</dbReference>
<name>A0A967B174_9MICO</name>
<dbReference type="InterPro" id="IPR003673">
    <property type="entry name" value="CoA-Trfase_fam_III"/>
</dbReference>
<protein>
    <submittedName>
        <fullName evidence="1">CoA transferase</fullName>
    </submittedName>
</protein>
<dbReference type="PANTHER" id="PTHR48228:SF5">
    <property type="entry name" value="ALPHA-METHYLACYL-COA RACEMASE"/>
    <property type="match status" value="1"/>
</dbReference>
<accession>A0A967B174</accession>
<comment type="caution">
    <text evidence="1">The sequence shown here is derived from an EMBL/GenBank/DDBJ whole genome shotgun (WGS) entry which is preliminary data.</text>
</comment>
<dbReference type="EMBL" id="JAAOIV010000004">
    <property type="protein sequence ID" value="NHN55588.1"/>
    <property type="molecule type" value="Genomic_DNA"/>
</dbReference>
<dbReference type="InterPro" id="IPR050509">
    <property type="entry name" value="CoA-transferase_III"/>
</dbReference>
<dbReference type="Proteomes" id="UP000744769">
    <property type="component" value="Unassembled WGS sequence"/>
</dbReference>
<dbReference type="SUPFAM" id="SSF89796">
    <property type="entry name" value="CoA-transferase family III (CaiB/BaiF)"/>
    <property type="match status" value="1"/>
</dbReference>
<sequence>MAGPLTGVRVIELGAIGPAPFAGMLLGDLGAEVIRVARHGDDAAAQRAVHGVLLRGRRFVQADLKAPGGAELVRRLVQGADVLTEGFRPGVAERLGIGPDDLLAGNPRLVYGRMTGWGQDGPLAASAGHDINYIALSGALAPCVGSDGAPVAPLNMLGDFGGGGMLLAVGVLAALLHARATGEGQVVDAAIVDGSALLTAMHQAMLGSGLWAAPPGGNIFDGGAPFYGVYRTADDRWLSVGAIEPAFYADFVRGLGMPGLPDRDDPANWPQLKQQVAARIAERSLEEWTDAFAGLEACVAPVLDPAEAPDHPQLAAREVYREWDGLRHPAPAPRFSATTVDWPPTAEATDSTYDVLREIGCSTDELDQWTSSGVITAAPKGDQE</sequence>
<proteinExistence type="predicted"/>